<dbReference type="Proteomes" id="UP000295611">
    <property type="component" value="Unassembled WGS sequence"/>
</dbReference>
<keyword evidence="2" id="KW-1185">Reference proteome</keyword>
<evidence type="ECO:0000313" key="1">
    <source>
        <dbReference type="EMBL" id="TDR77781.1"/>
    </source>
</evidence>
<reference evidence="1 2" key="1">
    <citation type="submission" date="2019-03" db="EMBL/GenBank/DDBJ databases">
        <title>Genomic Encyclopedia of Type Strains, Phase III (KMG-III): the genomes of soil and plant-associated and newly described type strains.</title>
        <authorList>
            <person name="Whitman W."/>
        </authorList>
    </citation>
    <scope>NUCLEOTIDE SEQUENCE [LARGE SCALE GENOMIC DNA]</scope>
    <source>
        <strain evidence="1 2">CECT 8976</strain>
    </source>
</reference>
<comment type="caution">
    <text evidence="1">The sequence shown here is derived from an EMBL/GenBank/DDBJ whole genome shotgun (WGS) entry which is preliminary data.</text>
</comment>
<proteinExistence type="predicted"/>
<evidence type="ECO:0000313" key="2">
    <source>
        <dbReference type="Proteomes" id="UP000295611"/>
    </source>
</evidence>
<organism evidence="1 2">
    <name type="scientific">Paludibacterium purpuratum</name>
    <dbReference type="NCBI Taxonomy" id="1144873"/>
    <lineage>
        <taxon>Bacteria</taxon>
        <taxon>Pseudomonadati</taxon>
        <taxon>Pseudomonadota</taxon>
        <taxon>Betaproteobacteria</taxon>
        <taxon>Neisseriales</taxon>
        <taxon>Chromobacteriaceae</taxon>
        <taxon>Paludibacterium</taxon>
    </lineage>
</organism>
<gene>
    <name evidence="1" type="ORF">DFP86_10921</name>
</gene>
<dbReference type="AlphaFoldDB" id="A0A4R7B2N0"/>
<sequence>MDEQEFDEPLLAPSKDNLDTMSAMEREAFADSIRDEWDQDSYLSV</sequence>
<name>A0A4R7B2N0_9NEIS</name>
<accession>A0A4R7B2N0</accession>
<dbReference type="EMBL" id="SNZP01000009">
    <property type="protein sequence ID" value="TDR77781.1"/>
    <property type="molecule type" value="Genomic_DNA"/>
</dbReference>
<protein>
    <submittedName>
        <fullName evidence="1">Uncharacterized protein</fullName>
    </submittedName>
</protein>
<dbReference type="RefSeq" id="WP_166642241.1">
    <property type="nucleotide sequence ID" value="NZ_SNZP01000009.1"/>
</dbReference>